<sequence>MKIIFLHNYYQIGGGEDFVLENERDILVKNGKVVELVYVDNDSIVGFFSKIRVALGTIFSIKQYYRIKRKLLRSKPSVVHVHNYFPIFSPSIFYSCSKVKCPVVHTLHNYRAVCPSSLLMHDGQINETSILNSSWWAVKSKVYRNSFLGSFILFVMVEFHKFFQTWNNHVDLYIVLTEFSKKKYIEAGWPENKICIKPNFIEDPFFGVTSVPKKGGYALYVGRLSEEKGLSLLLSAWEQVDASLKIIGDGPLKEQLESNVTKGVEYLGRKDKEDVFELVRNADFILMPSTWYEGFPMVLVEAFACGTPAVVSRLGSMEEIVEDGLTGLHFEPGNLDDLANKAQWMIEHPEETRRMGESSRQEYLDKYTPEKNYEMLMDIYQQAIAEAKVK</sequence>
<keyword evidence="4" id="KW-1185">Reference proteome</keyword>
<keyword evidence="3" id="KW-0808">Transferase</keyword>
<gene>
    <name evidence="3" type="ORF">EHS89_08290</name>
</gene>
<dbReference type="PANTHER" id="PTHR45947">
    <property type="entry name" value="SULFOQUINOVOSYL TRANSFERASE SQD2"/>
    <property type="match status" value="1"/>
</dbReference>
<dbReference type="InterPro" id="IPR028098">
    <property type="entry name" value="Glyco_trans_4-like_N"/>
</dbReference>
<dbReference type="Gene3D" id="3.40.50.2000">
    <property type="entry name" value="Glycogen Phosphorylase B"/>
    <property type="match status" value="2"/>
</dbReference>
<evidence type="ECO:0000313" key="3">
    <source>
        <dbReference type="EMBL" id="RRD00195.1"/>
    </source>
</evidence>
<proteinExistence type="predicted"/>
<accession>A0A3P1STG1</accession>
<organism evidence="3 4">
    <name type="scientific">Amphritea balenae</name>
    <dbReference type="NCBI Taxonomy" id="452629"/>
    <lineage>
        <taxon>Bacteria</taxon>
        <taxon>Pseudomonadati</taxon>
        <taxon>Pseudomonadota</taxon>
        <taxon>Gammaproteobacteria</taxon>
        <taxon>Oceanospirillales</taxon>
        <taxon>Oceanospirillaceae</taxon>
        <taxon>Amphritea</taxon>
    </lineage>
</organism>
<dbReference type="InterPro" id="IPR001296">
    <property type="entry name" value="Glyco_trans_1"/>
</dbReference>
<dbReference type="Pfam" id="PF13439">
    <property type="entry name" value="Glyco_transf_4"/>
    <property type="match status" value="1"/>
</dbReference>
<comment type="caution">
    <text evidence="3">The sequence shown here is derived from an EMBL/GenBank/DDBJ whole genome shotgun (WGS) entry which is preliminary data.</text>
</comment>
<evidence type="ECO:0000259" key="2">
    <source>
        <dbReference type="Pfam" id="PF13439"/>
    </source>
</evidence>
<dbReference type="OrthoDB" id="9802525at2"/>
<dbReference type="Proteomes" id="UP000267535">
    <property type="component" value="Unassembled WGS sequence"/>
</dbReference>
<dbReference type="EMBL" id="RQXV01000003">
    <property type="protein sequence ID" value="RRD00195.1"/>
    <property type="molecule type" value="Genomic_DNA"/>
</dbReference>
<dbReference type="SUPFAM" id="SSF53756">
    <property type="entry name" value="UDP-Glycosyltransferase/glycogen phosphorylase"/>
    <property type="match status" value="1"/>
</dbReference>
<reference evidence="3 4" key="1">
    <citation type="submission" date="2018-11" db="EMBL/GenBank/DDBJ databases">
        <title>The draft genome sequence of Amphritea balenae JAMM 1525T.</title>
        <authorList>
            <person name="Fang Z."/>
            <person name="Zhang Y."/>
            <person name="Han X."/>
        </authorList>
    </citation>
    <scope>NUCLEOTIDE SEQUENCE [LARGE SCALE GENOMIC DNA]</scope>
    <source>
        <strain evidence="3 4">JAMM 1525</strain>
    </source>
</reference>
<protein>
    <submittedName>
        <fullName evidence="3">Glycosyltransferase family 1 protein</fullName>
    </submittedName>
</protein>
<dbReference type="Pfam" id="PF00534">
    <property type="entry name" value="Glycos_transf_1"/>
    <property type="match status" value="1"/>
</dbReference>
<evidence type="ECO:0000259" key="1">
    <source>
        <dbReference type="Pfam" id="PF00534"/>
    </source>
</evidence>
<dbReference type="RefSeq" id="WP_124925665.1">
    <property type="nucleotide sequence ID" value="NZ_BMOH01000005.1"/>
</dbReference>
<dbReference type="CDD" id="cd03801">
    <property type="entry name" value="GT4_PimA-like"/>
    <property type="match status" value="1"/>
</dbReference>
<feature type="domain" description="Glycosyltransferase subfamily 4-like N-terminal" evidence="2">
    <location>
        <begin position="59"/>
        <end position="202"/>
    </location>
</feature>
<dbReference type="AlphaFoldDB" id="A0A3P1STG1"/>
<dbReference type="PANTHER" id="PTHR45947:SF13">
    <property type="entry name" value="TRANSFERASE"/>
    <property type="match status" value="1"/>
</dbReference>
<evidence type="ECO:0000313" key="4">
    <source>
        <dbReference type="Proteomes" id="UP000267535"/>
    </source>
</evidence>
<feature type="domain" description="Glycosyl transferase family 1" evidence="1">
    <location>
        <begin position="210"/>
        <end position="361"/>
    </location>
</feature>
<name>A0A3P1STG1_9GAMM</name>
<dbReference type="InterPro" id="IPR050194">
    <property type="entry name" value="Glycosyltransferase_grp1"/>
</dbReference>
<dbReference type="GO" id="GO:0016757">
    <property type="term" value="F:glycosyltransferase activity"/>
    <property type="evidence" value="ECO:0007669"/>
    <property type="project" value="InterPro"/>
</dbReference>